<dbReference type="SUPFAM" id="SSF53448">
    <property type="entry name" value="Nucleotide-diphospho-sugar transferases"/>
    <property type="match status" value="1"/>
</dbReference>
<protein>
    <recommendedName>
        <fullName evidence="4">Glycosyltransferase 2-like domain-containing protein</fullName>
    </recommendedName>
</protein>
<dbReference type="EMBL" id="JPOS01000082">
    <property type="protein sequence ID" value="KGE86113.1"/>
    <property type="molecule type" value="Genomic_DNA"/>
</dbReference>
<evidence type="ECO:0000256" key="3">
    <source>
        <dbReference type="ARBA" id="ARBA00022679"/>
    </source>
</evidence>
<feature type="domain" description="Glycosyltransferase 2-like" evidence="4">
    <location>
        <begin position="5"/>
        <end position="134"/>
    </location>
</feature>
<evidence type="ECO:0000313" key="5">
    <source>
        <dbReference type="EMBL" id="KGE86113.1"/>
    </source>
</evidence>
<name>A0A098S2R8_9BACT</name>
<evidence type="ECO:0000256" key="1">
    <source>
        <dbReference type="ARBA" id="ARBA00006739"/>
    </source>
</evidence>
<evidence type="ECO:0000256" key="2">
    <source>
        <dbReference type="ARBA" id="ARBA00022676"/>
    </source>
</evidence>
<comment type="similarity">
    <text evidence="1">Belongs to the glycosyltransferase 2 family.</text>
</comment>
<reference evidence="5 6" key="1">
    <citation type="journal article" date="2014" name="Int. J. Syst. Evol. Microbiol.">
        <title>Phaeodactylibacter xiamenensis gen. nov., sp. nov., a member of the family Saprospiraceae isolated from the marine alga Phaeodactylum tricornutum.</title>
        <authorList>
            <person name="Chen Z.Jr."/>
            <person name="Lei X."/>
            <person name="Lai Q."/>
            <person name="Li Y."/>
            <person name="Zhang B."/>
            <person name="Zhang J."/>
            <person name="Zhang H."/>
            <person name="Yang L."/>
            <person name="Zheng W."/>
            <person name="Tian Y."/>
            <person name="Yu Z."/>
            <person name="Xu H.Jr."/>
            <person name="Zheng T."/>
        </authorList>
    </citation>
    <scope>NUCLEOTIDE SEQUENCE [LARGE SCALE GENOMIC DNA]</scope>
    <source>
        <strain evidence="5 6">KD52</strain>
    </source>
</reference>
<keyword evidence="3" id="KW-0808">Transferase</keyword>
<dbReference type="RefSeq" id="WP_044226169.1">
    <property type="nucleotide sequence ID" value="NZ_JBKAGJ010000002.1"/>
</dbReference>
<dbReference type="PANTHER" id="PTHR43630">
    <property type="entry name" value="POLY-BETA-1,6-N-ACETYL-D-GLUCOSAMINE SYNTHASE"/>
    <property type="match status" value="1"/>
</dbReference>
<organism evidence="5 6">
    <name type="scientific">Phaeodactylibacter xiamenensis</name>
    <dbReference type="NCBI Taxonomy" id="1524460"/>
    <lineage>
        <taxon>Bacteria</taxon>
        <taxon>Pseudomonadati</taxon>
        <taxon>Bacteroidota</taxon>
        <taxon>Saprospiria</taxon>
        <taxon>Saprospirales</taxon>
        <taxon>Haliscomenobacteraceae</taxon>
        <taxon>Phaeodactylibacter</taxon>
    </lineage>
</organism>
<dbReference type="InterPro" id="IPR029044">
    <property type="entry name" value="Nucleotide-diphossugar_trans"/>
</dbReference>
<comment type="caution">
    <text evidence="5">The sequence shown here is derived from an EMBL/GenBank/DDBJ whole genome shotgun (WGS) entry which is preliminary data.</text>
</comment>
<dbReference type="OrthoDB" id="927791at2"/>
<evidence type="ECO:0000313" key="6">
    <source>
        <dbReference type="Proteomes" id="UP000029736"/>
    </source>
</evidence>
<dbReference type="GO" id="GO:0016757">
    <property type="term" value="F:glycosyltransferase activity"/>
    <property type="evidence" value="ECO:0007669"/>
    <property type="project" value="UniProtKB-KW"/>
</dbReference>
<dbReference type="CDD" id="cd00761">
    <property type="entry name" value="Glyco_tranf_GTA_type"/>
    <property type="match status" value="1"/>
</dbReference>
<dbReference type="Gene3D" id="3.90.550.10">
    <property type="entry name" value="Spore Coat Polysaccharide Biosynthesis Protein SpsA, Chain A"/>
    <property type="match status" value="1"/>
</dbReference>
<dbReference type="PANTHER" id="PTHR43630:SF1">
    <property type="entry name" value="POLY-BETA-1,6-N-ACETYL-D-GLUCOSAMINE SYNTHASE"/>
    <property type="match status" value="1"/>
</dbReference>
<proteinExistence type="inferred from homology"/>
<keyword evidence="6" id="KW-1185">Reference proteome</keyword>
<dbReference type="Pfam" id="PF00535">
    <property type="entry name" value="Glycos_transf_2"/>
    <property type="match status" value="1"/>
</dbReference>
<dbReference type="AlphaFoldDB" id="A0A098S2R8"/>
<evidence type="ECO:0000259" key="4">
    <source>
        <dbReference type="Pfam" id="PF00535"/>
    </source>
</evidence>
<dbReference type="InterPro" id="IPR001173">
    <property type="entry name" value="Glyco_trans_2-like"/>
</dbReference>
<dbReference type="STRING" id="1524460.IX84_23550"/>
<gene>
    <name evidence="5" type="ORF">IX84_23550</name>
</gene>
<dbReference type="Proteomes" id="UP000029736">
    <property type="component" value="Unassembled WGS sequence"/>
</dbReference>
<accession>A0A098S2R8</accession>
<sequence length="287" mass="32890">MKYVIVMPAYNEEGFIGRAIESIAAQTLIPQRLVIINDGSTDHTREIVEGYQQTYPWIQLVNNDKKEQRAAGSKVVRAFYLGYQQIQDHYDFLVKLDADLTLPTHYFERMASLFQADPKLGIAGGTIAIEENGEWVYENFSDVDHVKGAFKSYRRACFEQIGGLRASIGWDTADELLARFHGWGIQVDPELQVRHYRVLGAETGSVKIRVKVGNGMYRLRYGFFITLISAIKAGYLNKPYGITGLAVLWGWLQSFLKQDEFIVTEEEGRFIRQFRKDRMRAKLSGRQ</sequence>
<keyword evidence="2" id="KW-0328">Glycosyltransferase</keyword>